<comment type="caution">
    <text evidence="1">The sequence shown here is derived from an EMBL/GenBank/DDBJ whole genome shotgun (WGS) entry which is preliminary data.</text>
</comment>
<evidence type="ECO:0000313" key="2">
    <source>
        <dbReference type="Proteomes" id="UP000654075"/>
    </source>
</evidence>
<keyword evidence="2" id="KW-1185">Reference proteome</keyword>
<dbReference type="AlphaFoldDB" id="A0A813ECK4"/>
<dbReference type="Proteomes" id="UP000654075">
    <property type="component" value="Unassembled WGS sequence"/>
</dbReference>
<reference evidence="1" key="1">
    <citation type="submission" date="2021-02" db="EMBL/GenBank/DDBJ databases">
        <authorList>
            <person name="Dougan E. K."/>
            <person name="Rhodes N."/>
            <person name="Thang M."/>
            <person name="Chan C."/>
        </authorList>
    </citation>
    <scope>NUCLEOTIDE SEQUENCE</scope>
</reference>
<gene>
    <name evidence="1" type="ORF">PGLA1383_LOCUS16616</name>
</gene>
<proteinExistence type="predicted"/>
<accession>A0A813ECK4</accession>
<sequence>MDPSAAVKEVAAELEKQAKECRVDTVDQVLDKIEEIMNKAKAGPGDMIEKLAAAFEEFKGKIEKAINDPAALSNAGGPMVACASWYATEVAGKLKELVAEVTEISKVVHDKVAEAAKPLSQVATTLEEAMKGMEGSAKKLAKLPKEVQDLATTIKGPADLAKVDMGPISGCLDLSPLTGSLTKIDGLKSVLGPVISAVSATLAGVAEFLMSLAEKLIGAFQVPSPLCFLTPMVMSQAPPLLAELLEKVKALQKIDVQPVVEGMKMISDTIGNFDAKAVSVPLEKFAVDAKASIGKLDKAVSAAKLSTKNPMGGMFGK</sequence>
<name>A0A813ECK4_POLGL</name>
<organism evidence="1 2">
    <name type="scientific">Polarella glacialis</name>
    <name type="common">Dinoflagellate</name>
    <dbReference type="NCBI Taxonomy" id="89957"/>
    <lineage>
        <taxon>Eukaryota</taxon>
        <taxon>Sar</taxon>
        <taxon>Alveolata</taxon>
        <taxon>Dinophyceae</taxon>
        <taxon>Suessiales</taxon>
        <taxon>Suessiaceae</taxon>
        <taxon>Polarella</taxon>
    </lineage>
</organism>
<protein>
    <submittedName>
        <fullName evidence="1">Uncharacterized protein</fullName>
    </submittedName>
</protein>
<dbReference type="EMBL" id="CAJNNV010010109">
    <property type="protein sequence ID" value="CAE8598205.1"/>
    <property type="molecule type" value="Genomic_DNA"/>
</dbReference>
<evidence type="ECO:0000313" key="1">
    <source>
        <dbReference type="EMBL" id="CAE8598205.1"/>
    </source>
</evidence>